<reference evidence="2 3" key="1">
    <citation type="submission" date="2018-08" db="EMBL/GenBank/DDBJ databases">
        <title>Isolation, diversity and antifungal activity of Actinobacteria from wheat.</title>
        <authorList>
            <person name="Han C."/>
        </authorList>
    </citation>
    <scope>NUCLEOTIDE SEQUENCE [LARGE SCALE GENOMIC DNA]</scope>
    <source>
        <strain evidence="2 3">NEAU-YY421</strain>
    </source>
</reference>
<dbReference type="EMBL" id="QUAK01000067">
    <property type="protein sequence ID" value="RFU86420.1"/>
    <property type="molecule type" value="Genomic_DNA"/>
</dbReference>
<dbReference type="InterPro" id="IPR036597">
    <property type="entry name" value="Fido-like_dom_sf"/>
</dbReference>
<dbReference type="OrthoDB" id="9802752at2"/>
<dbReference type="Gene3D" id="1.20.120.1870">
    <property type="entry name" value="Fic/DOC protein, Fido domain"/>
    <property type="match status" value="1"/>
</dbReference>
<evidence type="ECO:0000313" key="3">
    <source>
        <dbReference type="Proteomes" id="UP000263094"/>
    </source>
</evidence>
<dbReference type="SUPFAM" id="SSF140931">
    <property type="entry name" value="Fic-like"/>
    <property type="match status" value="1"/>
</dbReference>
<name>A0A372M757_9ACTN</name>
<dbReference type="AlphaFoldDB" id="A0A372M757"/>
<dbReference type="InterPro" id="IPR006440">
    <property type="entry name" value="Doc"/>
</dbReference>
<dbReference type="Proteomes" id="UP000263094">
    <property type="component" value="Unassembled WGS sequence"/>
</dbReference>
<evidence type="ECO:0000259" key="1">
    <source>
        <dbReference type="PROSITE" id="PS51459"/>
    </source>
</evidence>
<protein>
    <submittedName>
        <fullName evidence="2">Toxin</fullName>
    </submittedName>
</protein>
<dbReference type="GO" id="GO:0016301">
    <property type="term" value="F:kinase activity"/>
    <property type="evidence" value="ECO:0007669"/>
    <property type="project" value="InterPro"/>
</dbReference>
<dbReference type="PROSITE" id="PS51459">
    <property type="entry name" value="FIDO"/>
    <property type="match status" value="1"/>
</dbReference>
<dbReference type="InterPro" id="IPR053737">
    <property type="entry name" value="Type_II_TA_Toxin"/>
</dbReference>
<dbReference type="PANTHER" id="PTHR39426">
    <property type="entry name" value="HOMOLOGY TO DEATH-ON-CURING PROTEIN OF PHAGE P1"/>
    <property type="match status" value="1"/>
</dbReference>
<proteinExistence type="predicted"/>
<dbReference type="RefSeq" id="WP_128556009.1">
    <property type="nucleotide sequence ID" value="NZ_QUAK01000067.1"/>
</dbReference>
<comment type="caution">
    <text evidence="2">The sequence shown here is derived from an EMBL/GenBank/DDBJ whole genome shotgun (WGS) entry which is preliminary data.</text>
</comment>
<feature type="domain" description="Fido" evidence="1">
    <location>
        <begin position="7"/>
        <end position="129"/>
    </location>
</feature>
<dbReference type="InterPro" id="IPR003812">
    <property type="entry name" value="Fido"/>
</dbReference>
<dbReference type="Pfam" id="PF02661">
    <property type="entry name" value="Fic"/>
    <property type="match status" value="1"/>
</dbReference>
<evidence type="ECO:0000313" key="2">
    <source>
        <dbReference type="EMBL" id="RFU86420.1"/>
    </source>
</evidence>
<sequence length="130" mass="14146">MTTPRYVKIDELLAIAAKVNGTEHGVRDLGLLASAVERPQTDVFGTEMYPSLHEKAAALLHAVARNHALIDGNERTAWLAMRFFLRINGLPAGHPVPPADEAGPFVEAVAQDHVDVTSITKRLADWFPVA</sequence>
<accession>A0A372M757</accession>
<gene>
    <name evidence="2" type="ORF">DY218_12325</name>
</gene>
<organism evidence="2 3">
    <name type="scientific">Streptomyces triticagri</name>
    <dbReference type="NCBI Taxonomy" id="2293568"/>
    <lineage>
        <taxon>Bacteria</taxon>
        <taxon>Bacillati</taxon>
        <taxon>Actinomycetota</taxon>
        <taxon>Actinomycetes</taxon>
        <taxon>Kitasatosporales</taxon>
        <taxon>Streptomycetaceae</taxon>
        <taxon>Streptomyces</taxon>
    </lineage>
</organism>
<keyword evidence="3" id="KW-1185">Reference proteome</keyword>
<dbReference type="PANTHER" id="PTHR39426:SF1">
    <property type="entry name" value="HOMOLOGY TO DEATH-ON-CURING PROTEIN OF PHAGE P1"/>
    <property type="match status" value="1"/>
</dbReference>